<reference evidence="1 2" key="1">
    <citation type="submission" date="2019-03" db="EMBL/GenBank/DDBJ databases">
        <title>Deep-cultivation of Planctomycetes and their phenomic and genomic characterization uncovers novel biology.</title>
        <authorList>
            <person name="Wiegand S."/>
            <person name="Jogler M."/>
            <person name="Boedeker C."/>
            <person name="Pinto D."/>
            <person name="Vollmers J."/>
            <person name="Rivas-Marin E."/>
            <person name="Kohn T."/>
            <person name="Peeters S.H."/>
            <person name="Heuer A."/>
            <person name="Rast P."/>
            <person name="Oberbeckmann S."/>
            <person name="Bunk B."/>
            <person name="Jeske O."/>
            <person name="Meyerdierks A."/>
            <person name="Storesund J.E."/>
            <person name="Kallscheuer N."/>
            <person name="Luecker S."/>
            <person name="Lage O.M."/>
            <person name="Pohl T."/>
            <person name="Merkel B.J."/>
            <person name="Hornburger P."/>
            <person name="Mueller R.-W."/>
            <person name="Bruemmer F."/>
            <person name="Labrenz M."/>
            <person name="Spormann A.M."/>
            <person name="Op den Camp H."/>
            <person name="Overmann J."/>
            <person name="Amann R."/>
            <person name="Jetten M.S.M."/>
            <person name="Mascher T."/>
            <person name="Medema M.H."/>
            <person name="Devos D.P."/>
            <person name="Kaster A.-K."/>
            <person name="Ovreas L."/>
            <person name="Rohde M."/>
            <person name="Galperin M.Y."/>
            <person name="Jogler C."/>
        </authorList>
    </citation>
    <scope>NUCLEOTIDE SEQUENCE [LARGE SCALE GENOMIC DNA]</scope>
    <source>
        <strain evidence="1 2">Enr17</strain>
    </source>
</reference>
<sequence length="141" mass="16473">MRSMILIILCCTSFMLAEDTEENTPHDALKLGIKLLKTEDYEGFYKKMFTDEVHKIPEARRKGPYKKILSEKKEVLLKRFQTALKIQPQFGTYDKRKAAYFPFAQQTKDKMGFILLLENQHYKFGLSETVGQSTLNHVVFD</sequence>
<gene>
    <name evidence="1" type="ORF">Enr17x_23290</name>
</gene>
<accession>A0A518IB07</accession>
<protein>
    <submittedName>
        <fullName evidence="1">Uncharacterized protein</fullName>
    </submittedName>
</protein>
<keyword evidence="2" id="KW-1185">Reference proteome</keyword>
<name>A0A518IB07_9PLAN</name>
<dbReference type="EMBL" id="CP037452">
    <property type="protein sequence ID" value="QDV50291.1"/>
    <property type="molecule type" value="Genomic_DNA"/>
</dbReference>
<organism evidence="1 2">
    <name type="scientific">Gimesia fumaroli</name>
    <dbReference type="NCBI Taxonomy" id="2527976"/>
    <lineage>
        <taxon>Bacteria</taxon>
        <taxon>Pseudomonadati</taxon>
        <taxon>Planctomycetota</taxon>
        <taxon>Planctomycetia</taxon>
        <taxon>Planctomycetales</taxon>
        <taxon>Planctomycetaceae</taxon>
        <taxon>Gimesia</taxon>
    </lineage>
</organism>
<dbReference type="AlphaFoldDB" id="A0A518IB07"/>
<dbReference type="KEGG" id="gfm:Enr17x_23290"/>
<evidence type="ECO:0000313" key="2">
    <source>
        <dbReference type="Proteomes" id="UP000318313"/>
    </source>
</evidence>
<dbReference type="RefSeq" id="WP_145308695.1">
    <property type="nucleotide sequence ID" value="NZ_CP037452.1"/>
</dbReference>
<evidence type="ECO:0000313" key="1">
    <source>
        <dbReference type="EMBL" id="QDV50291.1"/>
    </source>
</evidence>
<proteinExistence type="predicted"/>
<dbReference type="Proteomes" id="UP000318313">
    <property type="component" value="Chromosome"/>
</dbReference>